<dbReference type="SMART" id="SM00342">
    <property type="entry name" value="HTH_ARAC"/>
    <property type="match status" value="1"/>
</dbReference>
<proteinExistence type="predicted"/>
<dbReference type="InterPro" id="IPR009057">
    <property type="entry name" value="Homeodomain-like_sf"/>
</dbReference>
<dbReference type="PANTHER" id="PTHR43130:SF3">
    <property type="entry name" value="HTH-TYPE TRANSCRIPTIONAL REGULATOR RV1931C"/>
    <property type="match status" value="1"/>
</dbReference>
<keyword evidence="3" id="KW-0472">Membrane</keyword>
<dbReference type="AlphaFoldDB" id="A0A847SJD0"/>
<gene>
    <name evidence="5" type="primary">ftrA</name>
    <name evidence="5" type="ORF">HF682_12675</name>
</gene>
<dbReference type="Gene3D" id="3.40.50.880">
    <property type="match status" value="1"/>
</dbReference>
<evidence type="ECO:0000256" key="2">
    <source>
        <dbReference type="ARBA" id="ARBA00023163"/>
    </source>
</evidence>
<evidence type="ECO:0000313" key="6">
    <source>
        <dbReference type="Proteomes" id="UP000587991"/>
    </source>
</evidence>
<protein>
    <submittedName>
        <fullName evidence="5">Transcriptional regulator FtrA</fullName>
    </submittedName>
</protein>
<dbReference type="InterPro" id="IPR018060">
    <property type="entry name" value="HTH_AraC"/>
</dbReference>
<dbReference type="Pfam" id="PF12833">
    <property type="entry name" value="HTH_18"/>
    <property type="match status" value="1"/>
</dbReference>
<reference evidence="5 6" key="1">
    <citation type="submission" date="2020-04" db="EMBL/GenBank/DDBJ databases">
        <title>Draft genome of Leeia sp. IMCC25680.</title>
        <authorList>
            <person name="Song J."/>
            <person name="Cho J.-C."/>
        </authorList>
    </citation>
    <scope>NUCLEOTIDE SEQUENCE [LARGE SCALE GENOMIC DNA]</scope>
    <source>
        <strain evidence="5 6">IMCC25680</strain>
    </source>
</reference>
<dbReference type="Proteomes" id="UP000587991">
    <property type="component" value="Unassembled WGS sequence"/>
</dbReference>
<keyword evidence="1" id="KW-0805">Transcription regulation</keyword>
<keyword evidence="3" id="KW-1133">Transmembrane helix</keyword>
<dbReference type="InterPro" id="IPR029062">
    <property type="entry name" value="Class_I_gatase-like"/>
</dbReference>
<dbReference type="GO" id="GO:0043565">
    <property type="term" value="F:sequence-specific DNA binding"/>
    <property type="evidence" value="ECO:0007669"/>
    <property type="project" value="InterPro"/>
</dbReference>
<feature type="transmembrane region" description="Helical" evidence="3">
    <location>
        <begin position="104"/>
        <end position="124"/>
    </location>
</feature>
<keyword evidence="6" id="KW-1185">Reference proteome</keyword>
<evidence type="ECO:0000256" key="3">
    <source>
        <dbReference type="SAM" id="Phobius"/>
    </source>
</evidence>
<dbReference type="PROSITE" id="PS01124">
    <property type="entry name" value="HTH_ARAC_FAMILY_2"/>
    <property type="match status" value="1"/>
</dbReference>
<dbReference type="EMBL" id="JABAIM010000003">
    <property type="protein sequence ID" value="NLR76012.1"/>
    <property type="molecule type" value="Genomic_DNA"/>
</dbReference>
<organism evidence="5 6">
    <name type="scientific">Leeia aquatica</name>
    <dbReference type="NCBI Taxonomy" id="2725557"/>
    <lineage>
        <taxon>Bacteria</taxon>
        <taxon>Pseudomonadati</taxon>
        <taxon>Pseudomonadota</taxon>
        <taxon>Betaproteobacteria</taxon>
        <taxon>Neisseriales</taxon>
        <taxon>Leeiaceae</taxon>
        <taxon>Leeia</taxon>
    </lineage>
</organism>
<dbReference type="InterPro" id="IPR002818">
    <property type="entry name" value="DJ-1/PfpI"/>
</dbReference>
<dbReference type="RefSeq" id="WP_168877690.1">
    <property type="nucleotide sequence ID" value="NZ_JABAIM010000003.1"/>
</dbReference>
<dbReference type="SUPFAM" id="SSF46689">
    <property type="entry name" value="Homeodomain-like"/>
    <property type="match status" value="2"/>
</dbReference>
<dbReference type="InterPro" id="IPR052158">
    <property type="entry name" value="INH-QAR"/>
</dbReference>
<dbReference type="Gene3D" id="1.10.10.60">
    <property type="entry name" value="Homeodomain-like"/>
    <property type="match status" value="1"/>
</dbReference>
<name>A0A847SJD0_9NEIS</name>
<keyword evidence="2" id="KW-0804">Transcription</keyword>
<dbReference type="SUPFAM" id="SSF52317">
    <property type="entry name" value="Class I glutamine amidotransferase-like"/>
    <property type="match status" value="1"/>
</dbReference>
<comment type="caution">
    <text evidence="5">The sequence shown here is derived from an EMBL/GenBank/DDBJ whole genome shotgun (WGS) entry which is preliminary data.</text>
</comment>
<dbReference type="NCBIfam" id="NF006902">
    <property type="entry name" value="PRK09393.1"/>
    <property type="match status" value="1"/>
</dbReference>
<dbReference type="CDD" id="cd03137">
    <property type="entry name" value="GATase1_AraC_1"/>
    <property type="match status" value="1"/>
</dbReference>
<dbReference type="GO" id="GO:0003700">
    <property type="term" value="F:DNA-binding transcription factor activity"/>
    <property type="evidence" value="ECO:0007669"/>
    <property type="project" value="InterPro"/>
</dbReference>
<keyword evidence="3" id="KW-0812">Transmembrane</keyword>
<dbReference type="Pfam" id="PF01965">
    <property type="entry name" value="DJ-1_PfpI"/>
    <property type="match status" value="1"/>
</dbReference>
<accession>A0A847SJD0</accession>
<feature type="domain" description="HTH araC/xylS-type" evidence="4">
    <location>
        <begin position="219"/>
        <end position="317"/>
    </location>
</feature>
<evidence type="ECO:0000256" key="1">
    <source>
        <dbReference type="ARBA" id="ARBA00023015"/>
    </source>
</evidence>
<evidence type="ECO:0000259" key="4">
    <source>
        <dbReference type="PROSITE" id="PS01124"/>
    </source>
</evidence>
<dbReference type="PANTHER" id="PTHR43130">
    <property type="entry name" value="ARAC-FAMILY TRANSCRIPTIONAL REGULATOR"/>
    <property type="match status" value="1"/>
</dbReference>
<evidence type="ECO:0000313" key="5">
    <source>
        <dbReference type="EMBL" id="NLR76012.1"/>
    </source>
</evidence>
<sequence length="327" mass="36423">MESTLRPRQVTALVYDRLCAFEYGCVVELFDLHRPELGVPWYHFDRVAAEPGPLQVSGGMSMDAPYQLSRLAETDLVVIPGWRDADERPPQALLDAIRYAWDQGVAFCTICSGVFVLAAAGVLAGRRVTTHWRYAERLAARYPELEVDADALYIDEGQVVTSAGSAAGLDMLLYLVRKDYGGKIANQVAQRLVVPPFRDGGQAQFVPRPVPEEGPGRLQALMVWLRQHLHEPHSVDSMAAHAAMSARTLQRQFLQVSGMSPLDWLTRERVALAQHLLESSQLELAEVAEQAGFGSEESLRRHFRRVVLTSPAQYRKQFAAVMPQLTS</sequence>